<name>A0A9D1JU41_9FIRM</name>
<dbReference type="Pfam" id="PF01116">
    <property type="entry name" value="F_bP_aldolase"/>
    <property type="match status" value="1"/>
</dbReference>
<dbReference type="GO" id="GO:0008270">
    <property type="term" value="F:zinc ion binding"/>
    <property type="evidence" value="ECO:0007669"/>
    <property type="project" value="InterPro"/>
</dbReference>
<feature type="binding site" evidence="3">
    <location>
        <position position="193"/>
    </location>
    <ligand>
        <name>Zn(2+)</name>
        <dbReference type="ChEBI" id="CHEBI:29105"/>
        <label>1</label>
        <note>catalytic</note>
    </ligand>
</feature>
<evidence type="ECO:0000256" key="2">
    <source>
        <dbReference type="PIRSR" id="PIRSR001359-2"/>
    </source>
</evidence>
<reference evidence="4" key="2">
    <citation type="journal article" date="2021" name="PeerJ">
        <title>Extensive microbial diversity within the chicken gut microbiome revealed by metagenomics and culture.</title>
        <authorList>
            <person name="Gilroy R."/>
            <person name="Ravi A."/>
            <person name="Getino M."/>
            <person name="Pursley I."/>
            <person name="Horton D.L."/>
            <person name="Alikhan N.F."/>
            <person name="Baker D."/>
            <person name="Gharbi K."/>
            <person name="Hall N."/>
            <person name="Watson M."/>
            <person name="Adriaenssens E.M."/>
            <person name="Foster-Nyarko E."/>
            <person name="Jarju S."/>
            <person name="Secka A."/>
            <person name="Antonio M."/>
            <person name="Oren A."/>
            <person name="Chaudhuri R.R."/>
            <person name="La Ragione R."/>
            <person name="Hildebrand F."/>
            <person name="Pallen M.J."/>
        </authorList>
    </citation>
    <scope>NUCLEOTIDE SEQUENCE</scope>
    <source>
        <strain evidence="4">ChiHjej10B9-9673</strain>
    </source>
</reference>
<dbReference type="AlphaFoldDB" id="A0A9D1JU41"/>
<dbReference type="InterPro" id="IPR013785">
    <property type="entry name" value="Aldolase_TIM"/>
</dbReference>
<comment type="caution">
    <text evidence="4">The sequence shown here is derived from an EMBL/GenBank/DDBJ whole genome shotgun (WGS) entry which is preliminary data.</text>
</comment>
<keyword evidence="3" id="KW-0862">Zinc</keyword>
<dbReference type="Proteomes" id="UP000824001">
    <property type="component" value="Unassembled WGS sequence"/>
</dbReference>
<organism evidence="4 5">
    <name type="scientific">Candidatus Scatomorpha merdipullorum</name>
    <dbReference type="NCBI Taxonomy" id="2840927"/>
    <lineage>
        <taxon>Bacteria</taxon>
        <taxon>Bacillati</taxon>
        <taxon>Bacillota</taxon>
        <taxon>Clostridia</taxon>
        <taxon>Eubacteriales</taxon>
        <taxon>Candidatus Scatomorpha</taxon>
    </lineage>
</organism>
<feature type="binding site" evidence="2">
    <location>
        <position position="194"/>
    </location>
    <ligand>
        <name>dihydroxyacetone phosphate</name>
        <dbReference type="ChEBI" id="CHEBI:57642"/>
    </ligand>
</feature>
<feature type="binding site" evidence="2">
    <location>
        <begin position="270"/>
        <end position="273"/>
    </location>
    <ligand>
        <name>dihydroxyacetone phosphate</name>
        <dbReference type="ChEBI" id="CHEBI:57642"/>
    </ligand>
</feature>
<feature type="binding site" evidence="3">
    <location>
        <position position="119"/>
    </location>
    <ligand>
        <name>Zn(2+)</name>
        <dbReference type="ChEBI" id="CHEBI:29105"/>
        <label>2</label>
    </ligand>
</feature>
<dbReference type="PANTHER" id="PTHR30304">
    <property type="entry name" value="D-TAGATOSE-1,6-BISPHOSPHATE ALDOLASE"/>
    <property type="match status" value="1"/>
</dbReference>
<evidence type="ECO:0000313" key="4">
    <source>
        <dbReference type="EMBL" id="HIS66070.1"/>
    </source>
</evidence>
<dbReference type="SUPFAM" id="SSF51569">
    <property type="entry name" value="Aldolase"/>
    <property type="match status" value="1"/>
</dbReference>
<dbReference type="PROSITE" id="PS00806">
    <property type="entry name" value="ALDOLASE_CLASS_II_2"/>
    <property type="match status" value="1"/>
</dbReference>
<evidence type="ECO:0000256" key="3">
    <source>
        <dbReference type="PIRSR" id="PIRSR001359-3"/>
    </source>
</evidence>
<feature type="active site" description="Proton donor" evidence="1">
    <location>
        <position position="97"/>
    </location>
</feature>
<dbReference type="Gene3D" id="3.20.20.70">
    <property type="entry name" value="Aldolase class I"/>
    <property type="match status" value="1"/>
</dbReference>
<accession>A0A9D1JU41</accession>
<feature type="binding site" evidence="3">
    <location>
        <position position="227"/>
    </location>
    <ligand>
        <name>Zn(2+)</name>
        <dbReference type="ChEBI" id="CHEBI:29105"/>
        <label>1</label>
        <note>catalytic</note>
    </ligand>
</feature>
<evidence type="ECO:0000313" key="5">
    <source>
        <dbReference type="Proteomes" id="UP000824001"/>
    </source>
</evidence>
<feature type="binding site" evidence="3">
    <location>
        <position position="98"/>
    </location>
    <ligand>
        <name>Zn(2+)</name>
        <dbReference type="ChEBI" id="CHEBI:29105"/>
        <label>1</label>
        <note>catalytic</note>
    </ligand>
</feature>
<comment type="cofactor">
    <cofactor evidence="3">
        <name>Zn(2+)</name>
        <dbReference type="ChEBI" id="CHEBI:29105"/>
    </cofactor>
    <text evidence="3">Binds 2 Zn(2+) ions per subunit. One is catalytic and the other provides a structural contribution.</text>
</comment>
<sequence length="381" mass="41194">MLVPLRPLMEAAEKYNYAQGAFNVNAVAQAKAVIEMHETFRSPAILQGADLANAFMGGRVDFANGTLEDKKVGAKRIADAVRKYGESSPIPVVLHLDHGRDFDSCVAAIEGGYTSVMIDGSSLPLEQNIELTREVVKYAHALGVSVEGELGVLGGQEDHVFAETSTYTNPLDAVEFIEKTGVDALAISYGTQHGANKGKNAKLRREIAIAIKECINRLGIFCALVSHGSSTVPQYIVKEINDLGGDIRNAYGIPVEELVSAIPCGIRKINVDTDIRLAVTRNMKELFANCPELCASKSIGGVYQLLEEKKSAFDPRVFFPPIMDTVLTGNIPDNDVAVLMERVEQGVKEAVGSLIVNFGSYGKAPLVELKSLEDMKAFYAK</sequence>
<dbReference type="CDD" id="cd00947">
    <property type="entry name" value="TBP_aldolase_IIB"/>
    <property type="match status" value="1"/>
</dbReference>
<keyword evidence="3" id="KW-0479">Metal-binding</keyword>
<feature type="binding site" evidence="2">
    <location>
        <begin position="228"/>
        <end position="230"/>
    </location>
    <ligand>
        <name>dihydroxyacetone phosphate</name>
        <dbReference type="ChEBI" id="CHEBI:57642"/>
    </ligand>
</feature>
<dbReference type="InterPro" id="IPR000771">
    <property type="entry name" value="FBA_II"/>
</dbReference>
<dbReference type="GO" id="GO:0005975">
    <property type="term" value="P:carbohydrate metabolic process"/>
    <property type="evidence" value="ECO:0007669"/>
    <property type="project" value="InterPro"/>
</dbReference>
<dbReference type="GO" id="GO:0016832">
    <property type="term" value="F:aldehyde-lyase activity"/>
    <property type="evidence" value="ECO:0007669"/>
    <property type="project" value="InterPro"/>
</dbReference>
<gene>
    <name evidence="4" type="ORF">IAC18_00770</name>
</gene>
<evidence type="ECO:0000256" key="1">
    <source>
        <dbReference type="PIRSR" id="PIRSR001359-1"/>
    </source>
</evidence>
<proteinExistence type="predicted"/>
<reference evidence="4" key="1">
    <citation type="submission" date="2020-10" db="EMBL/GenBank/DDBJ databases">
        <authorList>
            <person name="Gilroy R."/>
        </authorList>
    </citation>
    <scope>NUCLEOTIDE SEQUENCE</scope>
    <source>
        <strain evidence="4">ChiHjej10B9-9673</strain>
    </source>
</reference>
<dbReference type="NCBIfam" id="TIGR00167">
    <property type="entry name" value="cbbA"/>
    <property type="match status" value="1"/>
</dbReference>
<feature type="binding site" evidence="3">
    <location>
        <position position="149"/>
    </location>
    <ligand>
        <name>Zn(2+)</name>
        <dbReference type="ChEBI" id="CHEBI:29105"/>
        <label>2</label>
    </ligand>
</feature>
<protein>
    <submittedName>
        <fullName evidence="4">Class II fructose-bisphosphate aldolase</fullName>
    </submittedName>
</protein>
<dbReference type="PIRSF" id="PIRSF001359">
    <property type="entry name" value="F_bP_aldolase_II"/>
    <property type="match status" value="1"/>
</dbReference>
<dbReference type="InterPro" id="IPR050246">
    <property type="entry name" value="Class_II_FBP_aldolase"/>
</dbReference>
<dbReference type="PANTHER" id="PTHR30304:SF0">
    <property type="entry name" value="D-TAGATOSE-1,6-BISPHOSPHATE ALDOLASE SUBUNIT GATY-RELATED"/>
    <property type="match status" value="1"/>
</dbReference>
<dbReference type="EMBL" id="DVJK01000023">
    <property type="protein sequence ID" value="HIS66070.1"/>
    <property type="molecule type" value="Genomic_DNA"/>
</dbReference>